<accession>A0A3G6J9N9</accession>
<reference evidence="3 4" key="1">
    <citation type="submission" date="2018-11" db="EMBL/GenBank/DDBJ databases">
        <authorList>
            <person name="Kleinhagauer T."/>
            <person name="Glaeser S.P."/>
            <person name="Spergser J."/>
            <person name="Ruckert C."/>
            <person name="Kaempfer P."/>
            <person name="Busse H.-J."/>
        </authorList>
    </citation>
    <scope>NUCLEOTIDE SEQUENCE [LARGE SCALE GENOMIC DNA]</scope>
    <source>
        <strain evidence="3 4">200CH</strain>
    </source>
</reference>
<keyword evidence="3" id="KW-0808">Transferase</keyword>
<dbReference type="Gene3D" id="3.90.1150.10">
    <property type="entry name" value="Aspartate Aminotransferase, domain 1"/>
    <property type="match status" value="1"/>
</dbReference>
<name>A0A3G6J9N9_9CORY</name>
<evidence type="ECO:0000259" key="2">
    <source>
        <dbReference type="Pfam" id="PF00266"/>
    </source>
</evidence>
<dbReference type="SUPFAM" id="SSF53383">
    <property type="entry name" value="PLP-dependent transferases"/>
    <property type="match status" value="1"/>
</dbReference>
<dbReference type="RefSeq" id="WP_123930233.1">
    <property type="nucleotide sequence ID" value="NZ_CP033896.1"/>
</dbReference>
<sequence length="465" mass="48939">MMRSHTRVTAPMSQRGILIQSLRAATAGLHPGIIDFATNGTGQLPMVVADAHRQALLTHPLLTPATTTSQDRSHPNLINTPVATSTADHTTLIEQARAAVAELLFADRDCVLLYATKQLASVAIAAGCQSRLARGGLLLGADVDPIVEHTMRAAATATGAAISIHHTGSTTNPAGHLPSGDNPQPDPQLRLAVLALSHLHTGVVSPLPVIAETLRSQHRLWIVCDVSTLVGRLPLNVDELGCDILLADLASCGAPGITAVVCRDQFVADQLTGANTSFRLASSTTTPGATPPQPAQPYRKQSAQPASWPQITPNEVCRSAAAGVCVLVDFLASLARLPQADRPEQLYSYLTAVQEHIEGLLAELSDAISDIPQVHIFGDLPDTRDGDIALFGTVAIRMASYTAAELAAALADYGIICDQDPFTDSTDDSPTQHEYVAIHLTPTNTSEEIAALIAALTDIARGLDT</sequence>
<dbReference type="Proteomes" id="UP000269019">
    <property type="component" value="Chromosome"/>
</dbReference>
<dbReference type="Pfam" id="PF00266">
    <property type="entry name" value="Aminotran_5"/>
    <property type="match status" value="1"/>
</dbReference>
<protein>
    <submittedName>
        <fullName evidence="3">Aminotransferase class-V</fullName>
    </submittedName>
</protein>
<gene>
    <name evidence="3" type="ORF">CCHOA_11290</name>
</gene>
<evidence type="ECO:0000313" key="4">
    <source>
        <dbReference type="Proteomes" id="UP000269019"/>
    </source>
</evidence>
<organism evidence="3 4">
    <name type="scientific">Corynebacterium choanae</name>
    <dbReference type="NCBI Taxonomy" id="1862358"/>
    <lineage>
        <taxon>Bacteria</taxon>
        <taxon>Bacillati</taxon>
        <taxon>Actinomycetota</taxon>
        <taxon>Actinomycetes</taxon>
        <taxon>Mycobacteriales</taxon>
        <taxon>Corynebacteriaceae</taxon>
        <taxon>Corynebacterium</taxon>
    </lineage>
</organism>
<keyword evidence="4" id="KW-1185">Reference proteome</keyword>
<dbReference type="EMBL" id="CP033896">
    <property type="protein sequence ID" value="AZA14629.1"/>
    <property type="molecule type" value="Genomic_DNA"/>
</dbReference>
<feature type="domain" description="Aminotransferase class V" evidence="2">
    <location>
        <begin position="83"/>
        <end position="266"/>
    </location>
</feature>
<dbReference type="Gene3D" id="3.40.640.10">
    <property type="entry name" value="Type I PLP-dependent aspartate aminotransferase-like (Major domain)"/>
    <property type="match status" value="1"/>
</dbReference>
<dbReference type="GO" id="GO:0008483">
    <property type="term" value="F:transaminase activity"/>
    <property type="evidence" value="ECO:0007669"/>
    <property type="project" value="UniProtKB-KW"/>
</dbReference>
<proteinExistence type="predicted"/>
<evidence type="ECO:0000313" key="3">
    <source>
        <dbReference type="EMBL" id="AZA14629.1"/>
    </source>
</evidence>
<dbReference type="InterPro" id="IPR015421">
    <property type="entry name" value="PyrdxlP-dep_Trfase_major"/>
</dbReference>
<dbReference type="OrthoDB" id="7592443at2"/>
<dbReference type="KEGG" id="ccho:CCHOA_11290"/>
<dbReference type="InterPro" id="IPR000192">
    <property type="entry name" value="Aminotrans_V_dom"/>
</dbReference>
<dbReference type="InterPro" id="IPR015422">
    <property type="entry name" value="PyrdxlP-dep_Trfase_small"/>
</dbReference>
<feature type="region of interest" description="Disordered" evidence="1">
    <location>
        <begin position="279"/>
        <end position="305"/>
    </location>
</feature>
<dbReference type="AlphaFoldDB" id="A0A3G6J9N9"/>
<evidence type="ECO:0000256" key="1">
    <source>
        <dbReference type="SAM" id="MobiDB-lite"/>
    </source>
</evidence>
<dbReference type="InterPro" id="IPR015424">
    <property type="entry name" value="PyrdxlP-dep_Trfase"/>
</dbReference>
<keyword evidence="3" id="KW-0032">Aminotransferase</keyword>